<dbReference type="Proteomes" id="UP000017836">
    <property type="component" value="Unassembled WGS sequence"/>
</dbReference>
<proteinExistence type="predicted"/>
<reference evidence="3" key="1">
    <citation type="journal article" date="2013" name="Science">
        <title>The Amborella genome and the evolution of flowering plants.</title>
        <authorList>
            <consortium name="Amborella Genome Project"/>
        </authorList>
    </citation>
    <scope>NUCLEOTIDE SEQUENCE [LARGE SCALE GENOMIC DNA]</scope>
</reference>
<evidence type="ECO:0000256" key="1">
    <source>
        <dbReference type="SAM" id="MobiDB-lite"/>
    </source>
</evidence>
<organism evidence="2 3">
    <name type="scientific">Amborella trichopoda</name>
    <dbReference type="NCBI Taxonomy" id="13333"/>
    <lineage>
        <taxon>Eukaryota</taxon>
        <taxon>Viridiplantae</taxon>
        <taxon>Streptophyta</taxon>
        <taxon>Embryophyta</taxon>
        <taxon>Tracheophyta</taxon>
        <taxon>Spermatophyta</taxon>
        <taxon>Magnoliopsida</taxon>
        <taxon>Amborellales</taxon>
        <taxon>Amborellaceae</taxon>
        <taxon>Amborella</taxon>
    </lineage>
</organism>
<feature type="region of interest" description="Disordered" evidence="1">
    <location>
        <begin position="65"/>
        <end position="89"/>
    </location>
</feature>
<sequence length="140" mass="15695">MIVALLTEGRHPGFYLRELGICAIYSMSTSTTREGKGEPCGGKHTNSTVMNESTKALQIIRYLEGTPDGNPDLSMRKGRDSYGPSGTTTRTYEGGTSLVQRWIELRIRKVLLLLPELRLQSIEFENWNLTSIENIRKSST</sequence>
<protein>
    <submittedName>
        <fullName evidence="2">Uncharacterized protein</fullName>
    </submittedName>
</protein>
<gene>
    <name evidence="2" type="ORF">AMTR_s00002p00257560</name>
</gene>
<name>W1P1A3_AMBTC</name>
<dbReference type="HOGENOM" id="CLU_1837779_0_0_1"/>
<accession>W1P1A3</accession>
<dbReference type="Gramene" id="ERN01341">
    <property type="protein sequence ID" value="ERN01341"/>
    <property type="gene ID" value="AMTR_s00002p00257560"/>
</dbReference>
<evidence type="ECO:0000313" key="3">
    <source>
        <dbReference type="Proteomes" id="UP000017836"/>
    </source>
</evidence>
<dbReference type="EMBL" id="KI394767">
    <property type="protein sequence ID" value="ERN01341.1"/>
    <property type="molecule type" value="Genomic_DNA"/>
</dbReference>
<evidence type="ECO:0000313" key="2">
    <source>
        <dbReference type="EMBL" id="ERN01341.1"/>
    </source>
</evidence>
<keyword evidence="3" id="KW-1185">Reference proteome</keyword>
<dbReference type="AlphaFoldDB" id="W1P1A3"/>